<organism evidence="2 3">
    <name type="scientific">SAR86 cluster bacterium</name>
    <dbReference type="NCBI Taxonomy" id="2030880"/>
    <lineage>
        <taxon>Bacteria</taxon>
        <taxon>Pseudomonadati</taxon>
        <taxon>Pseudomonadota</taxon>
        <taxon>Gammaproteobacteria</taxon>
        <taxon>SAR86 cluster</taxon>
    </lineage>
</organism>
<gene>
    <name evidence="2" type="ORF">EVA97_03075</name>
</gene>
<dbReference type="Proteomes" id="UP000315283">
    <property type="component" value="Unassembled WGS sequence"/>
</dbReference>
<dbReference type="SUPFAM" id="SSF53187">
    <property type="entry name" value="Zn-dependent exopeptidases"/>
    <property type="match status" value="1"/>
</dbReference>
<reference evidence="2 3" key="1">
    <citation type="submission" date="2019-02" db="EMBL/GenBank/DDBJ databases">
        <title>Prokaryotic population dynamics and viral predation in marine succession experiment using metagenomics: the confinement effect.</title>
        <authorList>
            <person name="Haro-Moreno J.M."/>
            <person name="Rodriguez-Valera F."/>
            <person name="Lopez-Perez M."/>
        </authorList>
    </citation>
    <scope>NUCLEOTIDE SEQUENCE [LARGE SCALE GENOMIC DNA]</scope>
    <source>
        <strain evidence="2">MED-G164</strain>
    </source>
</reference>
<feature type="domain" description="Peptidase M28" evidence="1">
    <location>
        <begin position="286"/>
        <end position="343"/>
    </location>
</feature>
<dbReference type="InterPro" id="IPR007484">
    <property type="entry name" value="Peptidase_M28"/>
</dbReference>
<evidence type="ECO:0000259" key="1">
    <source>
        <dbReference type="Pfam" id="PF04389"/>
    </source>
</evidence>
<dbReference type="Gene3D" id="3.40.630.10">
    <property type="entry name" value="Zn peptidases"/>
    <property type="match status" value="1"/>
</dbReference>
<comment type="caution">
    <text evidence="2">The sequence shown here is derived from an EMBL/GenBank/DDBJ whole genome shotgun (WGS) entry which is preliminary data.</text>
</comment>
<dbReference type="Pfam" id="PF04389">
    <property type="entry name" value="Peptidase_M28"/>
    <property type="match status" value="1"/>
</dbReference>
<accession>A0A520N421</accession>
<dbReference type="InterPro" id="IPR046450">
    <property type="entry name" value="PA_dom_sf"/>
</dbReference>
<dbReference type="EMBL" id="SHBJ01000018">
    <property type="protein sequence ID" value="RZO28155.1"/>
    <property type="molecule type" value="Genomic_DNA"/>
</dbReference>
<name>A0A520N421_9GAMM</name>
<sequence length="484" mass="54714">MQNYNILFACLISCLLISEEVDKTYGKGLPRDSESLIPSDASYPEWETGEYTSIDPKRMKDVVIDISNIALESEKRTPYWGRLPGTPEDKKTMDYIEAKLVNLGFNIEKKDVYITKEWRPRQWSLNYEFNDKSYSIASAFPTGENIKHLDSSFKTELVWVGLGSEADFIGKDIKGKAVVIYSFFVPGGRSHSASSRAELFYANKIASEKGAALIINIMGVPGDAMFAGGAFHGTSGKPASSFNAPVITISQDEGFLLRDRMLKETIFIDFDLKIDVIENLKTTYMIARLDGVSEEEIFMGAHIDGYFQGSMDNASGIAVGLEMAEYYSKLKKSDRPRSISFFLYPDHHHGEYSVREVEEYYDWDNVAVILTLEHPSQSQLYWFNEDIMVSNAIGSFRWNVMGSDKLKSIFKRRLKENGVSIYNYMTDGPKLTDKAPGFHIIDHVIYHTTFDIPELVPAEGMKRSAKAFLGIIDDVNKLSLEDLR</sequence>
<proteinExistence type="predicted"/>
<evidence type="ECO:0000313" key="3">
    <source>
        <dbReference type="Proteomes" id="UP000315283"/>
    </source>
</evidence>
<dbReference type="Gene3D" id="3.50.30.30">
    <property type="match status" value="1"/>
</dbReference>
<dbReference type="SUPFAM" id="SSF52025">
    <property type="entry name" value="PA domain"/>
    <property type="match status" value="1"/>
</dbReference>
<dbReference type="AlphaFoldDB" id="A0A520N421"/>
<protein>
    <submittedName>
        <fullName evidence="2">M28 family peptidase</fullName>
    </submittedName>
</protein>
<evidence type="ECO:0000313" key="2">
    <source>
        <dbReference type="EMBL" id="RZO28155.1"/>
    </source>
</evidence>